<dbReference type="GO" id="GO:0050380">
    <property type="term" value="F:undecaprenyl-diphosphatase activity"/>
    <property type="evidence" value="ECO:0007669"/>
    <property type="project" value="UniProtKB-EC"/>
</dbReference>
<gene>
    <name evidence="6" type="ORF">DZ860_20385</name>
</gene>
<reference evidence="6 7" key="1">
    <citation type="submission" date="2018-08" db="EMBL/GenBank/DDBJ databases">
        <title>Vibrio isolated from the Eastern China Marginal Seas.</title>
        <authorList>
            <person name="Li Y."/>
        </authorList>
    </citation>
    <scope>NUCLEOTIDE SEQUENCE [LARGE SCALE GENOMIC DNA]</scope>
    <source>
        <strain evidence="6 7">BEI233</strain>
    </source>
</reference>
<feature type="transmembrane region" description="Helical" evidence="4">
    <location>
        <begin position="86"/>
        <end position="104"/>
    </location>
</feature>
<dbReference type="Gene3D" id="1.20.144.10">
    <property type="entry name" value="Phosphatidic acid phosphatase type 2/haloperoxidase"/>
    <property type="match status" value="1"/>
</dbReference>
<sequence>MKANLHNKRAGLTVLFAFLVVIAPMSLLVNYIDLLAPVSDLTGSVFTLLTNSAGSKGFVITLIVLSLVCLRLHLPRRTLVKRAIQLVIILLVGFASKTGLKLMTESPRPYTELLAHQLLIPQADHFYKLNIEQQHQIITNISKRVSHWRTDHWQGETDYSFPSGHTMFVAICLVMFGGLFMEQKRYGLLLLLGAWATGVAYSRLWLGMHHPIDLVGSVIFIAAVYTLLPAMNTLGYRVTSYIDYWLTPLHR</sequence>
<evidence type="ECO:0000313" key="6">
    <source>
        <dbReference type="EMBL" id="RJX66228.1"/>
    </source>
</evidence>
<dbReference type="SUPFAM" id="SSF48317">
    <property type="entry name" value="Acid phosphatase/Vanadium-dependent haloperoxidase"/>
    <property type="match status" value="1"/>
</dbReference>
<dbReference type="CDD" id="cd01610">
    <property type="entry name" value="PAP2_like"/>
    <property type="match status" value="1"/>
</dbReference>
<dbReference type="OrthoDB" id="5586741at2"/>
<feature type="transmembrane region" description="Helical" evidence="4">
    <location>
        <begin position="188"/>
        <end position="206"/>
    </location>
</feature>
<evidence type="ECO:0000256" key="3">
    <source>
        <dbReference type="ARBA" id="ARBA00047594"/>
    </source>
</evidence>
<organism evidence="6 7">
    <name type="scientific">Vibrio sinensis</name>
    <dbReference type="NCBI Taxonomy" id="2302434"/>
    <lineage>
        <taxon>Bacteria</taxon>
        <taxon>Pseudomonadati</taxon>
        <taxon>Pseudomonadota</taxon>
        <taxon>Gammaproteobacteria</taxon>
        <taxon>Vibrionales</taxon>
        <taxon>Vibrionaceae</taxon>
        <taxon>Vibrio</taxon>
    </lineage>
</organism>
<dbReference type="RefSeq" id="WP_120034873.1">
    <property type="nucleotide sequence ID" value="NZ_QVMU01000029.1"/>
</dbReference>
<dbReference type="Proteomes" id="UP000273252">
    <property type="component" value="Unassembled WGS sequence"/>
</dbReference>
<dbReference type="EMBL" id="QVMU01000029">
    <property type="protein sequence ID" value="RJX66228.1"/>
    <property type="molecule type" value="Genomic_DNA"/>
</dbReference>
<comment type="caution">
    <text evidence="6">The sequence shown here is derived from an EMBL/GenBank/DDBJ whole genome shotgun (WGS) entry which is preliminary data.</text>
</comment>
<feature type="transmembrane region" description="Helical" evidence="4">
    <location>
        <begin position="212"/>
        <end position="231"/>
    </location>
</feature>
<keyword evidence="4" id="KW-0812">Transmembrane</keyword>
<evidence type="ECO:0000256" key="2">
    <source>
        <dbReference type="ARBA" id="ARBA00032707"/>
    </source>
</evidence>
<proteinExistence type="predicted"/>
<comment type="catalytic activity">
    <reaction evidence="3">
        <text>di-trans,octa-cis-undecaprenyl diphosphate + H2O = di-trans,octa-cis-undecaprenyl phosphate + phosphate + H(+)</text>
        <dbReference type="Rhea" id="RHEA:28094"/>
        <dbReference type="ChEBI" id="CHEBI:15377"/>
        <dbReference type="ChEBI" id="CHEBI:15378"/>
        <dbReference type="ChEBI" id="CHEBI:43474"/>
        <dbReference type="ChEBI" id="CHEBI:58405"/>
        <dbReference type="ChEBI" id="CHEBI:60392"/>
        <dbReference type="EC" id="3.6.1.27"/>
    </reaction>
</comment>
<feature type="domain" description="Phosphatidic acid phosphatase type 2/haloperoxidase" evidence="5">
    <location>
        <begin position="84"/>
        <end position="226"/>
    </location>
</feature>
<protein>
    <recommendedName>
        <fullName evidence="1">undecaprenyl-diphosphate phosphatase</fullName>
        <ecNumber evidence="1">3.6.1.27</ecNumber>
    </recommendedName>
    <alternativeName>
        <fullName evidence="2">Undecaprenyl pyrophosphate phosphatase</fullName>
    </alternativeName>
</protein>
<evidence type="ECO:0000313" key="7">
    <source>
        <dbReference type="Proteomes" id="UP000273252"/>
    </source>
</evidence>
<evidence type="ECO:0000256" key="4">
    <source>
        <dbReference type="SAM" id="Phobius"/>
    </source>
</evidence>
<dbReference type="PANTHER" id="PTHR14969:SF54">
    <property type="entry name" value="PHOSPHATIDYLGLYCEROPHOSPHATASE B"/>
    <property type="match status" value="1"/>
</dbReference>
<keyword evidence="7" id="KW-1185">Reference proteome</keyword>
<dbReference type="SMART" id="SM00014">
    <property type="entry name" value="acidPPc"/>
    <property type="match status" value="1"/>
</dbReference>
<dbReference type="InterPro" id="IPR036938">
    <property type="entry name" value="PAP2/HPO_sf"/>
</dbReference>
<dbReference type="PANTHER" id="PTHR14969">
    <property type="entry name" value="SPHINGOSINE-1-PHOSPHATE PHOSPHOHYDROLASE"/>
    <property type="match status" value="1"/>
</dbReference>
<feature type="transmembrane region" description="Helical" evidence="4">
    <location>
        <begin position="159"/>
        <end position="181"/>
    </location>
</feature>
<keyword evidence="4" id="KW-1133">Transmembrane helix</keyword>
<dbReference type="GO" id="GO:0005886">
    <property type="term" value="C:plasma membrane"/>
    <property type="evidence" value="ECO:0007669"/>
    <property type="project" value="TreeGrafter"/>
</dbReference>
<dbReference type="AlphaFoldDB" id="A0A3A6Q6J3"/>
<feature type="transmembrane region" description="Helical" evidence="4">
    <location>
        <begin position="12"/>
        <end position="32"/>
    </location>
</feature>
<dbReference type="EC" id="3.6.1.27" evidence="1"/>
<name>A0A3A6Q6J3_9VIBR</name>
<dbReference type="InterPro" id="IPR000326">
    <property type="entry name" value="PAP2/HPO"/>
</dbReference>
<keyword evidence="4" id="KW-0472">Membrane</keyword>
<dbReference type="Pfam" id="PF01569">
    <property type="entry name" value="PAP2"/>
    <property type="match status" value="1"/>
</dbReference>
<accession>A0A3A6Q6J3</accession>
<evidence type="ECO:0000259" key="5">
    <source>
        <dbReference type="SMART" id="SM00014"/>
    </source>
</evidence>
<evidence type="ECO:0000256" key="1">
    <source>
        <dbReference type="ARBA" id="ARBA00012374"/>
    </source>
</evidence>
<feature type="transmembrane region" description="Helical" evidence="4">
    <location>
        <begin position="52"/>
        <end position="74"/>
    </location>
</feature>